<name>A0A239PLQ0_9RHOB</name>
<keyword evidence="4" id="KW-1185">Reference proteome</keyword>
<keyword evidence="2" id="KW-0812">Transmembrane</keyword>
<evidence type="ECO:0008006" key="5">
    <source>
        <dbReference type="Google" id="ProtNLM"/>
    </source>
</evidence>
<evidence type="ECO:0000256" key="1">
    <source>
        <dbReference type="SAM" id="MobiDB-lite"/>
    </source>
</evidence>
<dbReference type="EMBL" id="FZQB01000001">
    <property type="protein sequence ID" value="SNT68706.1"/>
    <property type="molecule type" value="Genomic_DNA"/>
</dbReference>
<gene>
    <name evidence="3" type="ORF">SAMN05444959_101266</name>
</gene>
<keyword evidence="2" id="KW-0472">Membrane</keyword>
<sequence>MRAEPMKWVQRLVGLVFLMGLVALGAAVVSVTYQAEGIPPLPVFLGLLGLVVLLLLTGACMALISLALTAARSADVLQEIAAQGGKAVSPVAPVRPFSSPPFRDLVQKAAVQPAAAGSSLPPRPTGRKLVAER</sequence>
<feature type="transmembrane region" description="Helical" evidence="2">
    <location>
        <begin position="43"/>
        <end position="68"/>
    </location>
</feature>
<dbReference type="RefSeq" id="WP_089342608.1">
    <property type="nucleotide sequence ID" value="NZ_CP067129.1"/>
</dbReference>
<proteinExistence type="predicted"/>
<evidence type="ECO:0000313" key="4">
    <source>
        <dbReference type="Proteomes" id="UP000198307"/>
    </source>
</evidence>
<dbReference type="Proteomes" id="UP000198307">
    <property type="component" value="Unassembled WGS sequence"/>
</dbReference>
<protein>
    <recommendedName>
        <fullName evidence="5">Holin-X, holin superfamily III</fullName>
    </recommendedName>
</protein>
<feature type="region of interest" description="Disordered" evidence="1">
    <location>
        <begin position="113"/>
        <end position="133"/>
    </location>
</feature>
<reference evidence="3 4" key="1">
    <citation type="submission" date="2017-07" db="EMBL/GenBank/DDBJ databases">
        <authorList>
            <person name="Sun Z.S."/>
            <person name="Albrecht U."/>
            <person name="Echele G."/>
            <person name="Lee C.C."/>
        </authorList>
    </citation>
    <scope>NUCLEOTIDE SEQUENCE [LARGE SCALE GENOMIC DNA]</scope>
    <source>
        <strain evidence="3 4">DSM 14827</strain>
    </source>
</reference>
<keyword evidence="2" id="KW-1133">Transmembrane helix</keyword>
<evidence type="ECO:0000256" key="2">
    <source>
        <dbReference type="SAM" id="Phobius"/>
    </source>
</evidence>
<organism evidence="3 4">
    <name type="scientific">Paracoccus seriniphilus</name>
    <dbReference type="NCBI Taxonomy" id="184748"/>
    <lineage>
        <taxon>Bacteria</taxon>
        <taxon>Pseudomonadati</taxon>
        <taxon>Pseudomonadota</taxon>
        <taxon>Alphaproteobacteria</taxon>
        <taxon>Rhodobacterales</taxon>
        <taxon>Paracoccaceae</taxon>
        <taxon>Paracoccus</taxon>
    </lineage>
</organism>
<dbReference type="OrthoDB" id="7777240at2"/>
<evidence type="ECO:0000313" key="3">
    <source>
        <dbReference type="EMBL" id="SNT68706.1"/>
    </source>
</evidence>
<feature type="transmembrane region" description="Helical" evidence="2">
    <location>
        <begin position="12"/>
        <end position="31"/>
    </location>
</feature>
<accession>A0A239PLQ0</accession>
<dbReference type="AlphaFoldDB" id="A0A239PLQ0"/>